<protein>
    <recommendedName>
        <fullName evidence="2">NIPSNAP domain-containing protein</fullName>
    </recommendedName>
</protein>
<dbReference type="Gene3D" id="3.30.70.100">
    <property type="match status" value="2"/>
</dbReference>
<dbReference type="Proteomes" id="UP000037751">
    <property type="component" value="Unassembled WGS sequence"/>
</dbReference>
<dbReference type="RefSeq" id="XP_017993727.1">
    <property type="nucleotide sequence ID" value="XM_018137688.1"/>
</dbReference>
<dbReference type="EMBL" id="LGAV01000001">
    <property type="protein sequence ID" value="KOS16095.1"/>
    <property type="molecule type" value="Genomic_DNA"/>
</dbReference>
<dbReference type="PANTHER" id="PTHR21017:SF17">
    <property type="entry name" value="PROTEIN NIPSNAP"/>
    <property type="match status" value="1"/>
</dbReference>
<dbReference type="InterPro" id="IPR051557">
    <property type="entry name" value="NipSnap_domain"/>
</dbReference>
<reference evidence="3 4" key="1">
    <citation type="submission" date="2015-07" db="EMBL/GenBank/DDBJ databases">
        <title>Draft Genome Sequence of Malassezia furfur CBS1878 and Malassezia pachydermatis CBS1879.</title>
        <authorList>
            <person name="Triana S."/>
            <person name="Ohm R."/>
            <person name="Gonzalez A."/>
            <person name="DeCock H."/>
            <person name="Restrepo S."/>
            <person name="Celis A."/>
        </authorList>
    </citation>
    <scope>NUCLEOTIDE SEQUENCE [LARGE SCALE GENOMIC DNA]</scope>
    <source>
        <strain evidence="3 4">CBS 1879</strain>
    </source>
</reference>
<evidence type="ECO:0000256" key="1">
    <source>
        <dbReference type="ARBA" id="ARBA00005291"/>
    </source>
</evidence>
<accession>A0A0N0RSN5</accession>
<sequence>MSLLIRSMITSSYGARAAWAVPKRAFSVASVRREESKPSSLLKTILHGSGEEEGDEHGHEVHENQVLNYIYEIQRADVKPEYAEQYRELVASVYPQLEESYAQSHAMGNYEVVVGGLGGFYHIWRHEGYKGFDAALKQQKTCPIYTKFLSTALPMLQRRQNYLSQAFSFKKPELTSGDDGCVYEMRTYHLHPGNLLEWERSWLKGLEARRVYAEPKGAWFSRVGKLHTVFHVWKYDSMEERARIREAAWQAKAWSTTVNETAHFVHKQTSEILRPF</sequence>
<evidence type="ECO:0000259" key="2">
    <source>
        <dbReference type="Pfam" id="PF07978"/>
    </source>
</evidence>
<dbReference type="InterPro" id="IPR012577">
    <property type="entry name" value="NIPSNAP"/>
</dbReference>
<dbReference type="FunFam" id="3.30.70.100:FF:000004">
    <property type="entry name" value="NIPSNAP family protein"/>
    <property type="match status" value="1"/>
</dbReference>
<dbReference type="GeneID" id="28729564"/>
<dbReference type="AlphaFoldDB" id="A0A0N0RSN5"/>
<organism evidence="3 4">
    <name type="scientific">Malassezia pachydermatis</name>
    <dbReference type="NCBI Taxonomy" id="77020"/>
    <lineage>
        <taxon>Eukaryota</taxon>
        <taxon>Fungi</taxon>
        <taxon>Dikarya</taxon>
        <taxon>Basidiomycota</taxon>
        <taxon>Ustilaginomycotina</taxon>
        <taxon>Malasseziomycetes</taxon>
        <taxon>Malasseziales</taxon>
        <taxon>Malasseziaceae</taxon>
        <taxon>Malassezia</taxon>
    </lineage>
</organism>
<dbReference type="STRING" id="77020.A0A0N0RSN5"/>
<comment type="caution">
    <text evidence="3">The sequence shown here is derived from an EMBL/GenBank/DDBJ whole genome shotgun (WGS) entry which is preliminary data.</text>
</comment>
<dbReference type="VEuPathDB" id="FungiDB:Malapachy_3211"/>
<dbReference type="PANTHER" id="PTHR21017">
    <property type="entry name" value="NIPSNAP-RELATED"/>
    <property type="match status" value="1"/>
</dbReference>
<evidence type="ECO:0000313" key="3">
    <source>
        <dbReference type="EMBL" id="KOS16095.1"/>
    </source>
</evidence>
<dbReference type="GO" id="GO:0000423">
    <property type="term" value="P:mitophagy"/>
    <property type="evidence" value="ECO:0007669"/>
    <property type="project" value="UniProtKB-ARBA"/>
</dbReference>
<dbReference type="GO" id="GO:0005739">
    <property type="term" value="C:mitochondrion"/>
    <property type="evidence" value="ECO:0007669"/>
    <property type="project" value="TreeGrafter"/>
</dbReference>
<evidence type="ECO:0000313" key="4">
    <source>
        <dbReference type="Proteomes" id="UP000037751"/>
    </source>
</evidence>
<dbReference type="Pfam" id="PF07978">
    <property type="entry name" value="NIPSNAP"/>
    <property type="match status" value="1"/>
</dbReference>
<dbReference type="OrthoDB" id="10262843at2759"/>
<comment type="similarity">
    <text evidence="1">Belongs to the NipSnap family.</text>
</comment>
<feature type="domain" description="NIPSNAP" evidence="2">
    <location>
        <begin position="183"/>
        <end position="276"/>
    </location>
</feature>
<proteinExistence type="inferred from homology"/>
<dbReference type="SUPFAM" id="SSF54909">
    <property type="entry name" value="Dimeric alpha+beta barrel"/>
    <property type="match status" value="2"/>
</dbReference>
<dbReference type="InterPro" id="IPR011008">
    <property type="entry name" value="Dimeric_a/b-barrel"/>
</dbReference>
<gene>
    <name evidence="3" type="ORF">Malapachy_3211</name>
</gene>
<keyword evidence="4" id="KW-1185">Reference proteome</keyword>
<name>A0A0N0RSN5_9BASI</name>